<gene>
    <name evidence="2" type="primary">rfbF</name>
    <name evidence="2" type="ORF">FJY68_10905</name>
</gene>
<dbReference type="NCBIfam" id="TIGR02623">
    <property type="entry name" value="G1P_cyt_trans"/>
    <property type="match status" value="1"/>
</dbReference>
<comment type="caution">
    <text evidence="2">The sequence shown here is derived from an EMBL/GenBank/DDBJ whole genome shotgun (WGS) entry which is preliminary data.</text>
</comment>
<name>A0A937XJN5_UNCW3</name>
<dbReference type="CDD" id="cd02524">
    <property type="entry name" value="G1P_cytidylyltransferase"/>
    <property type="match status" value="1"/>
</dbReference>
<evidence type="ECO:0000259" key="1">
    <source>
        <dbReference type="Pfam" id="PF00483"/>
    </source>
</evidence>
<sequence>MKVAILCGGLGTRLTEETAVKPKPMVEIGGQPILWHIMKIFSARGCNEFVLALGYKGEVIKDYFINYHYRVHDLTVRLPHGSTEVHGKECENWTVHLLDTGPATNTGGRVRQAGLFIGGETFLLTYGDGVADINIQQLLEFHRRHGKLVTVTAVRPPARFGGIVFAGDLVSRFAEKPQVGEGWINGGFFVIEPGALEYIKDDATLWEGEPMERLAADGQLAAYRHEGFWHCMDTLRDVRDLENLWQSGKAAWKVWG</sequence>
<dbReference type="PANTHER" id="PTHR47183">
    <property type="entry name" value="GLUCOSE-1-PHOSPHATE CYTIDYLYLTRANSFERASE-RELATED"/>
    <property type="match status" value="1"/>
</dbReference>
<dbReference type="SUPFAM" id="SSF53448">
    <property type="entry name" value="Nucleotide-diphospho-sugar transferases"/>
    <property type="match status" value="1"/>
</dbReference>
<dbReference type="AlphaFoldDB" id="A0A937XJN5"/>
<dbReference type="Gene3D" id="3.90.550.10">
    <property type="entry name" value="Spore Coat Polysaccharide Biosynthesis Protein SpsA, Chain A"/>
    <property type="match status" value="1"/>
</dbReference>
<dbReference type="GO" id="GO:0009243">
    <property type="term" value="P:O antigen biosynthetic process"/>
    <property type="evidence" value="ECO:0007669"/>
    <property type="project" value="InterPro"/>
</dbReference>
<feature type="domain" description="Nucleotidyl transferase" evidence="1">
    <location>
        <begin position="4"/>
        <end position="212"/>
    </location>
</feature>
<dbReference type="InterPro" id="IPR013446">
    <property type="entry name" value="G1P_cyt_trans-like"/>
</dbReference>
<keyword evidence="2" id="KW-0808">Transferase</keyword>
<dbReference type="Pfam" id="PF00483">
    <property type="entry name" value="NTP_transferase"/>
    <property type="match status" value="1"/>
</dbReference>
<dbReference type="PANTHER" id="PTHR47183:SF1">
    <property type="entry name" value="GLUCOSE-1-PHOSPHATE CYTIDYLYLTRANSFERASE"/>
    <property type="match status" value="1"/>
</dbReference>
<evidence type="ECO:0000313" key="3">
    <source>
        <dbReference type="Proteomes" id="UP000779900"/>
    </source>
</evidence>
<protein>
    <submittedName>
        <fullName evidence="2">Glucose-1-phosphate cytidylyltransferase</fullName>
        <ecNumber evidence="2">2.7.7.33</ecNumber>
    </submittedName>
</protein>
<accession>A0A937XJN5</accession>
<dbReference type="Proteomes" id="UP000779900">
    <property type="component" value="Unassembled WGS sequence"/>
</dbReference>
<dbReference type="InterPro" id="IPR046981">
    <property type="entry name" value="G1P_cyt_trans"/>
</dbReference>
<dbReference type="InterPro" id="IPR029044">
    <property type="entry name" value="Nucleotide-diphossugar_trans"/>
</dbReference>
<keyword evidence="2" id="KW-0548">Nucleotidyltransferase</keyword>
<evidence type="ECO:0000313" key="2">
    <source>
        <dbReference type="EMBL" id="MBM3332335.1"/>
    </source>
</evidence>
<proteinExistence type="predicted"/>
<dbReference type="GO" id="GO:0047343">
    <property type="term" value="F:glucose-1-phosphate cytidylyltransferase activity"/>
    <property type="evidence" value="ECO:0007669"/>
    <property type="project" value="UniProtKB-EC"/>
</dbReference>
<dbReference type="EMBL" id="VGIR01000077">
    <property type="protein sequence ID" value="MBM3332335.1"/>
    <property type="molecule type" value="Genomic_DNA"/>
</dbReference>
<dbReference type="InterPro" id="IPR005835">
    <property type="entry name" value="NTP_transferase_dom"/>
</dbReference>
<dbReference type="EC" id="2.7.7.33" evidence="2"/>
<organism evidence="2 3">
    <name type="scientific">candidate division WOR-3 bacterium</name>
    <dbReference type="NCBI Taxonomy" id="2052148"/>
    <lineage>
        <taxon>Bacteria</taxon>
        <taxon>Bacteria division WOR-3</taxon>
    </lineage>
</organism>
<reference evidence="2" key="1">
    <citation type="submission" date="2019-03" db="EMBL/GenBank/DDBJ databases">
        <title>Lake Tanganyika Metagenome-Assembled Genomes (MAGs).</title>
        <authorList>
            <person name="Tran P."/>
        </authorList>
    </citation>
    <scope>NUCLEOTIDE SEQUENCE</scope>
    <source>
        <strain evidence="2">K_DeepCast_150m_m2_040</strain>
    </source>
</reference>